<feature type="compositionally biased region" description="Low complexity" evidence="3">
    <location>
        <begin position="359"/>
        <end position="371"/>
    </location>
</feature>
<dbReference type="InterPro" id="IPR001138">
    <property type="entry name" value="Zn2Cys6_DnaBD"/>
</dbReference>
<dbReference type="EMBL" id="PUHW01000074">
    <property type="protein sequence ID" value="KAG0689545.1"/>
    <property type="molecule type" value="Genomic_DNA"/>
</dbReference>
<organism evidence="5 6">
    <name type="scientific">Pichia californica</name>
    <dbReference type="NCBI Taxonomy" id="460514"/>
    <lineage>
        <taxon>Eukaryota</taxon>
        <taxon>Fungi</taxon>
        <taxon>Dikarya</taxon>
        <taxon>Ascomycota</taxon>
        <taxon>Saccharomycotina</taxon>
        <taxon>Pichiomycetes</taxon>
        <taxon>Pichiales</taxon>
        <taxon>Pichiaceae</taxon>
        <taxon>Pichia</taxon>
    </lineage>
</organism>
<dbReference type="Pfam" id="PF00172">
    <property type="entry name" value="Zn_clus"/>
    <property type="match status" value="1"/>
</dbReference>
<feature type="compositionally biased region" description="Low complexity" evidence="3">
    <location>
        <begin position="759"/>
        <end position="780"/>
    </location>
</feature>
<dbReference type="Proteomes" id="UP000697127">
    <property type="component" value="Unassembled WGS sequence"/>
</dbReference>
<accession>A0A9P6WM52</accession>
<feature type="non-terminal residue" evidence="5">
    <location>
        <position position="1"/>
    </location>
</feature>
<comment type="caution">
    <text evidence="5">The sequence shown here is derived from an EMBL/GenBank/DDBJ whole genome shotgun (WGS) entry which is preliminary data.</text>
</comment>
<dbReference type="PANTHER" id="PTHR37534">
    <property type="entry name" value="TRANSCRIPTIONAL ACTIVATOR PROTEIN UGA3"/>
    <property type="match status" value="1"/>
</dbReference>
<keyword evidence="6" id="KW-1185">Reference proteome</keyword>
<dbReference type="InterPro" id="IPR021858">
    <property type="entry name" value="Fun_TF"/>
</dbReference>
<sequence>NLAYTISLNHLFIPLQMADTGNKINEQLASSIDKKKQKKTKSRNGCVTCKKRRLKCDETKPLCQNCIKKGIVCGGYAINFKWRDFSETSTSLKVQPEINTNIQPSTSIKIDHKSQNQHQNQHQFQQHQQKQKHMEPSQPSLPNISAQVPFEQHSHKNHNHQEHPTSVNNPLQKALEEATLSVTGKSTQEIAIANALIASGKNPELAAAVASTLNGLIDNNEILDLVSKKKLESLGKNDDQQPSILTSKSNEQQKQQQQQKQQKQQKQPKAQQEEQNDMINIHPNKLVNNTITTSLSSATNVSYSNNKQTNNTSTSLLHSLADIASKVPASPIGPLSPFNEPFPSDAFIQKHRQKSFTEKSNNNLKNSNNSSLKKESPLNLFKESPQTMSSVYSPTIFPKSPGISSLLTSYQSNNIDNNNNNNSISNIQTPKFDDLDSLQQFVKLSPSIDSYRSNLINNQHPSIMSPPIFNLLSAAGISNNNEFSQTVMSNYSNYTSSSSQTNNEQIKHYQNHTQSPVFEIDTPKPLISTPNSPYTAMLSYINSTQIPEKTIKSSIIKEEEEEEKLEEEEEEEEEATEETEEHAHQEQNPQQLDHIENEVIEEINNHHQTMTNNNQLIETPNFSGMNSPLDIFDNPNRAQLNLMLMNKPINLHLLHLSDENLSTLVAFDQYTCGIMSIKNGPTENPWRTFLLPMSIDHPVVRSALLAMTCFHVARGDPTIRARGVRYMKDAIVTLVHSLSSDNSNNKEGGNNNKQKKIKNGSSNSSNVSSPTQLSSTSNSSDLIKRTPPDVALATCIALAMGEAWDRHISTGIAHLKGAKSMIIRVLNKLEGKRSRNKKRRSRSNSSNYSDMDSQNMSGSDSLYGSSTDSKIEDLKNDDKYNTNSNNNTNNNSNNDNNENQNNFDNDENNLQRKKLPKELQFLVNAWMYFDVLARMTSENDDEFPNEYESDNEEDDILSLDGESDESGGDSIGSGKVFLDDALKSHPLKRSASQSTNSSKKTKLSAGNRNKKRVNENNSSFVIAKFRRFNLEDGDKIDPLLGVAQTLFPIMSDVASLIEQVRRIKSKGKKTIDKNMKTPLRLISKAVELKNEIERWKIPSLVNVPNSIHTEDPTFDLNAAVATAEAYRYSVLLYIHQAVPEVPSQSSHSLAENVMMLLASVPVSSRTSVTHLFPLFVASCEATPGEEREWARERWTGLSEKMWIGTIERAWEVVKEVWARKDALAGKKYSKIYTEKESSENFPNIINPDDKNEVEYNKVKRRISMVIHGNDNNYADDEDNKLGSWTHWTTVMKEWGWEVLLA</sequence>
<dbReference type="GO" id="GO:0008270">
    <property type="term" value="F:zinc ion binding"/>
    <property type="evidence" value="ECO:0007669"/>
    <property type="project" value="InterPro"/>
</dbReference>
<feature type="region of interest" description="Disordered" evidence="3">
    <location>
        <begin position="110"/>
        <end position="144"/>
    </location>
</feature>
<feature type="compositionally biased region" description="Low complexity" evidence="3">
    <location>
        <begin position="881"/>
        <end position="903"/>
    </location>
</feature>
<feature type="compositionally biased region" description="Polar residues" evidence="3">
    <location>
        <begin position="240"/>
        <end position="250"/>
    </location>
</feature>
<proteinExistence type="predicted"/>
<evidence type="ECO:0000259" key="4">
    <source>
        <dbReference type="PROSITE" id="PS50048"/>
    </source>
</evidence>
<dbReference type="InterPro" id="IPR036864">
    <property type="entry name" value="Zn2-C6_fun-type_DNA-bd_sf"/>
</dbReference>
<name>A0A9P6WM52_9ASCO</name>
<feature type="region of interest" description="Disordered" evidence="3">
    <location>
        <begin position="740"/>
        <end position="784"/>
    </location>
</feature>
<dbReference type="CDD" id="cd00067">
    <property type="entry name" value="GAL4"/>
    <property type="match status" value="1"/>
</dbReference>
<dbReference type="Gene3D" id="4.10.240.10">
    <property type="entry name" value="Zn(2)-C6 fungal-type DNA-binding domain"/>
    <property type="match status" value="1"/>
</dbReference>
<feature type="compositionally biased region" description="Low complexity" evidence="3">
    <location>
        <begin position="252"/>
        <end position="270"/>
    </location>
</feature>
<evidence type="ECO:0000313" key="5">
    <source>
        <dbReference type="EMBL" id="KAG0689545.1"/>
    </source>
</evidence>
<feature type="region of interest" description="Disordered" evidence="3">
    <location>
        <begin position="552"/>
        <end position="591"/>
    </location>
</feature>
<dbReference type="GO" id="GO:0000976">
    <property type="term" value="F:transcription cis-regulatory region binding"/>
    <property type="evidence" value="ECO:0007669"/>
    <property type="project" value="TreeGrafter"/>
</dbReference>
<protein>
    <recommendedName>
        <fullName evidence="4">Zn(2)-C6 fungal-type domain-containing protein</fullName>
    </recommendedName>
</protein>
<dbReference type="SMART" id="SM00066">
    <property type="entry name" value="GAL4"/>
    <property type="match status" value="1"/>
</dbReference>
<gene>
    <name evidence="5" type="ORF">C6P40_004883</name>
</gene>
<feature type="region of interest" description="Disordered" evidence="3">
    <location>
        <begin position="353"/>
        <end position="378"/>
    </location>
</feature>
<feature type="compositionally biased region" description="Basic and acidic residues" evidence="3">
    <location>
        <begin position="869"/>
        <end position="880"/>
    </location>
</feature>
<feature type="region of interest" description="Disordered" evidence="3">
    <location>
        <begin position="829"/>
        <end position="908"/>
    </location>
</feature>
<dbReference type="GO" id="GO:0005634">
    <property type="term" value="C:nucleus"/>
    <property type="evidence" value="ECO:0007669"/>
    <property type="project" value="UniProtKB-SubCell"/>
</dbReference>
<dbReference type="GO" id="GO:0045944">
    <property type="term" value="P:positive regulation of transcription by RNA polymerase II"/>
    <property type="evidence" value="ECO:0007669"/>
    <property type="project" value="TreeGrafter"/>
</dbReference>
<feature type="compositionally biased region" description="Acidic residues" evidence="3">
    <location>
        <begin position="940"/>
        <end position="967"/>
    </location>
</feature>
<feature type="domain" description="Zn(2)-C6 fungal-type" evidence="4">
    <location>
        <begin position="45"/>
        <end position="73"/>
    </location>
</feature>
<feature type="compositionally biased region" description="Polar residues" evidence="3">
    <location>
        <begin position="848"/>
        <end position="868"/>
    </location>
</feature>
<feature type="region of interest" description="Disordered" evidence="3">
    <location>
        <begin position="234"/>
        <end position="274"/>
    </location>
</feature>
<feature type="compositionally biased region" description="Low complexity" evidence="3">
    <location>
        <begin position="740"/>
        <end position="752"/>
    </location>
</feature>
<feature type="region of interest" description="Disordered" evidence="3">
    <location>
        <begin position="940"/>
        <end position="1010"/>
    </location>
</feature>
<dbReference type="PANTHER" id="PTHR37534:SF15">
    <property type="entry name" value="ZN(II)2CYS6 TRANSCRIPTION FACTOR (EUROFUNG)"/>
    <property type="match status" value="1"/>
</dbReference>
<comment type="subcellular location">
    <subcellularLocation>
        <location evidence="1">Nucleus</location>
    </subcellularLocation>
</comment>
<reference evidence="5" key="1">
    <citation type="submission" date="2020-11" db="EMBL/GenBank/DDBJ databases">
        <title>Kefir isolates.</title>
        <authorList>
            <person name="Marcisauskas S."/>
            <person name="Kim Y."/>
            <person name="Blasche S."/>
        </authorList>
    </citation>
    <scope>NUCLEOTIDE SEQUENCE</scope>
    <source>
        <strain evidence="5">Olga-1</strain>
    </source>
</reference>
<dbReference type="PROSITE" id="PS50048">
    <property type="entry name" value="ZN2_CY6_FUNGAL_2"/>
    <property type="match status" value="1"/>
</dbReference>
<feature type="compositionally biased region" description="Low complexity" evidence="3">
    <location>
        <begin position="116"/>
        <end position="128"/>
    </location>
</feature>
<feature type="compositionally biased region" description="Acidic residues" evidence="3">
    <location>
        <begin position="558"/>
        <end position="580"/>
    </location>
</feature>
<evidence type="ECO:0000256" key="2">
    <source>
        <dbReference type="ARBA" id="ARBA00023242"/>
    </source>
</evidence>
<evidence type="ECO:0000256" key="1">
    <source>
        <dbReference type="ARBA" id="ARBA00004123"/>
    </source>
</evidence>
<dbReference type="GO" id="GO:0000981">
    <property type="term" value="F:DNA-binding transcription factor activity, RNA polymerase II-specific"/>
    <property type="evidence" value="ECO:0007669"/>
    <property type="project" value="InterPro"/>
</dbReference>
<dbReference type="Pfam" id="PF11951">
    <property type="entry name" value="Fungal_trans_2"/>
    <property type="match status" value="1"/>
</dbReference>
<dbReference type="PROSITE" id="PS00463">
    <property type="entry name" value="ZN2_CY6_FUNGAL_1"/>
    <property type="match status" value="1"/>
</dbReference>
<dbReference type="SUPFAM" id="SSF57701">
    <property type="entry name" value="Zn2/Cys6 DNA-binding domain"/>
    <property type="match status" value="1"/>
</dbReference>
<evidence type="ECO:0000256" key="3">
    <source>
        <dbReference type="SAM" id="MobiDB-lite"/>
    </source>
</evidence>
<evidence type="ECO:0000313" key="6">
    <source>
        <dbReference type="Proteomes" id="UP000697127"/>
    </source>
</evidence>
<keyword evidence="2" id="KW-0539">Nucleus</keyword>